<comment type="caution">
    <text evidence="2">The sequence shown here is derived from an EMBL/GenBank/DDBJ whole genome shotgun (WGS) entry which is preliminary data.</text>
</comment>
<accession>A0A9P6RUE1</accession>
<dbReference type="EMBL" id="JAAAIP010000055">
    <property type="protein sequence ID" value="KAG0327489.1"/>
    <property type="molecule type" value="Genomic_DNA"/>
</dbReference>
<dbReference type="OrthoDB" id="10256743at2759"/>
<feature type="region of interest" description="Disordered" evidence="1">
    <location>
        <begin position="72"/>
        <end position="102"/>
    </location>
</feature>
<evidence type="ECO:0000256" key="1">
    <source>
        <dbReference type="SAM" id="MobiDB-lite"/>
    </source>
</evidence>
<name>A0A9P6RUE1_9FUNG</name>
<sequence length="425" mass="48129">MARHPLPSFVGDSIHGQTQAALMKLHQQSLERTINSTLTFVDNSDSAAAKQLEQQQQRALNSKKKKYYPWVQRDSQNQRNKIGQEGSRRRQRHDNGKPSILPSSFCGRGALDKFIHHPFAVLYQVDLPFPGYDRDAPTFHWKYDAMIESLISNNPPSSRRSKFRSATATSTDDRPSATAVPATGHRLLTRAQRKDIKKVHVPQGIVMQYEGELVSFLNRLTLSSDDNDEGSDASLDDCDVQSESSGWVFVQQAEALAEETSSPAGKPVVEKLVPQPSTLVEAKESAELNQQQDEEERLQIYLRWDIQDQFLRFVAHALCTFYGLVSFSKTATDGKRLVYICHPTHLNSISQLATATPSLAPVEPAKEAPTRPKLQKRQSTLEQVQELPLHELEQLWDKVEPVKVMNWQRPDITFFEYLYPSTSVF</sequence>
<evidence type="ECO:0008006" key="4">
    <source>
        <dbReference type="Google" id="ProtNLM"/>
    </source>
</evidence>
<protein>
    <recommendedName>
        <fullName evidence="4">R3H-associated N-terminal domain-containing protein</fullName>
    </recommendedName>
</protein>
<feature type="region of interest" description="Disordered" evidence="1">
    <location>
        <begin position="154"/>
        <end position="179"/>
    </location>
</feature>
<evidence type="ECO:0000313" key="3">
    <source>
        <dbReference type="Proteomes" id="UP000738325"/>
    </source>
</evidence>
<dbReference type="AlphaFoldDB" id="A0A9P6RUE1"/>
<evidence type="ECO:0000313" key="2">
    <source>
        <dbReference type="EMBL" id="KAG0327489.1"/>
    </source>
</evidence>
<keyword evidence="3" id="KW-1185">Reference proteome</keyword>
<feature type="compositionally biased region" description="Polar residues" evidence="1">
    <location>
        <begin position="154"/>
        <end position="170"/>
    </location>
</feature>
<proteinExistence type="predicted"/>
<dbReference type="Proteomes" id="UP000738325">
    <property type="component" value="Unassembled WGS sequence"/>
</dbReference>
<organism evidence="2 3">
    <name type="scientific">Dissophora globulifera</name>
    <dbReference type="NCBI Taxonomy" id="979702"/>
    <lineage>
        <taxon>Eukaryota</taxon>
        <taxon>Fungi</taxon>
        <taxon>Fungi incertae sedis</taxon>
        <taxon>Mucoromycota</taxon>
        <taxon>Mortierellomycotina</taxon>
        <taxon>Mortierellomycetes</taxon>
        <taxon>Mortierellales</taxon>
        <taxon>Mortierellaceae</taxon>
        <taxon>Dissophora</taxon>
    </lineage>
</organism>
<gene>
    <name evidence="2" type="ORF">BGZ99_007573</name>
</gene>
<reference evidence="2" key="1">
    <citation type="journal article" date="2020" name="Fungal Divers.">
        <title>Resolving the Mortierellaceae phylogeny through synthesis of multi-gene phylogenetics and phylogenomics.</title>
        <authorList>
            <person name="Vandepol N."/>
            <person name="Liber J."/>
            <person name="Desiro A."/>
            <person name="Na H."/>
            <person name="Kennedy M."/>
            <person name="Barry K."/>
            <person name="Grigoriev I.V."/>
            <person name="Miller A.N."/>
            <person name="O'Donnell K."/>
            <person name="Stajich J.E."/>
            <person name="Bonito G."/>
        </authorList>
    </citation>
    <scope>NUCLEOTIDE SEQUENCE</scope>
    <source>
        <strain evidence="2">REB-010B</strain>
    </source>
</reference>